<comment type="subunit">
    <text evidence="5">Associates with stalled 50S ribosomal subunits. Binds to RqcP.</text>
</comment>
<feature type="coiled-coil region" evidence="5">
    <location>
        <begin position="312"/>
        <end position="339"/>
    </location>
</feature>
<keyword evidence="3 5" id="KW-0694">RNA-binding</keyword>
<dbReference type="PANTHER" id="PTHR15239:SF6">
    <property type="entry name" value="RIBOSOME QUALITY CONTROL COMPLEX SUBUNIT NEMF"/>
    <property type="match status" value="1"/>
</dbReference>
<comment type="similarity">
    <text evidence="5">Belongs to the NEMF family.</text>
</comment>
<keyword evidence="2 5" id="KW-0699">rRNA-binding</keyword>
<evidence type="ECO:0000256" key="2">
    <source>
        <dbReference type="ARBA" id="ARBA00022730"/>
    </source>
</evidence>
<dbReference type="Proteomes" id="UP001549162">
    <property type="component" value="Unassembled WGS sequence"/>
</dbReference>
<keyword evidence="8" id="KW-1185">Reference proteome</keyword>
<evidence type="ECO:0000313" key="7">
    <source>
        <dbReference type="EMBL" id="MET3616538.1"/>
    </source>
</evidence>
<dbReference type="HAMAP" id="MF_00844_B">
    <property type="entry name" value="RqcH_B"/>
    <property type="match status" value="1"/>
</dbReference>
<evidence type="ECO:0000259" key="6">
    <source>
        <dbReference type="Pfam" id="PF05670"/>
    </source>
</evidence>
<evidence type="ECO:0000256" key="3">
    <source>
        <dbReference type="ARBA" id="ARBA00022884"/>
    </source>
</evidence>
<evidence type="ECO:0000256" key="4">
    <source>
        <dbReference type="ARBA" id="ARBA00022917"/>
    </source>
</evidence>
<protein>
    <recommendedName>
        <fullName evidence="5">Rqc2 homolog RqcH</fullName>
        <shortName evidence="5">RqcH</shortName>
    </recommendedName>
</protein>
<dbReference type="Pfam" id="PF05833">
    <property type="entry name" value="NFACT_N"/>
    <property type="match status" value="1"/>
</dbReference>
<dbReference type="Pfam" id="PF05670">
    <property type="entry name" value="NFACT-R_1"/>
    <property type="match status" value="1"/>
</dbReference>
<keyword evidence="1 5" id="KW-0820">tRNA-binding</keyword>
<name>A0ABV2J718_9FIRM</name>
<keyword evidence="4 5" id="KW-0648">Protein biosynthesis</keyword>
<dbReference type="RefSeq" id="WP_354366545.1">
    <property type="nucleotide sequence ID" value="NZ_JBEPMA010000001.1"/>
</dbReference>
<dbReference type="PANTHER" id="PTHR15239">
    <property type="entry name" value="NUCLEAR EXPORT MEDIATOR FACTOR NEMF"/>
    <property type="match status" value="1"/>
</dbReference>
<feature type="domain" description="NFACT RNA-binding" evidence="6">
    <location>
        <begin position="469"/>
        <end position="561"/>
    </location>
</feature>
<dbReference type="EMBL" id="JBEPMA010000001">
    <property type="protein sequence ID" value="MET3616538.1"/>
    <property type="molecule type" value="Genomic_DNA"/>
</dbReference>
<dbReference type="SUPFAM" id="SSF46946">
    <property type="entry name" value="S13-like H2TH domain"/>
    <property type="match status" value="1"/>
</dbReference>
<dbReference type="InterPro" id="IPR043682">
    <property type="entry name" value="RqcH_bacterial"/>
</dbReference>
<gene>
    <name evidence="5" type="primary">rqcH</name>
    <name evidence="7" type="ORF">ABID14_000158</name>
</gene>
<reference evidence="7 8" key="1">
    <citation type="submission" date="2024-06" db="EMBL/GenBank/DDBJ databases">
        <title>Genomic Encyclopedia of Type Strains, Phase IV (KMG-IV): sequencing the most valuable type-strain genomes for metagenomic binning, comparative biology and taxonomic classification.</title>
        <authorList>
            <person name="Goeker M."/>
        </authorList>
    </citation>
    <scope>NUCLEOTIDE SEQUENCE [LARGE SCALE GENOMIC DNA]</scope>
    <source>
        <strain evidence="7 8">DSM 21460</strain>
    </source>
</reference>
<dbReference type="InterPro" id="IPR008532">
    <property type="entry name" value="NFACT_RNA-bd"/>
</dbReference>
<dbReference type="Gene3D" id="2.30.310.10">
    <property type="entry name" value="ibrinogen binding protein from staphylococcus aureus domain"/>
    <property type="match status" value="1"/>
</dbReference>
<evidence type="ECO:0000256" key="5">
    <source>
        <dbReference type="HAMAP-Rule" id="MF_00844"/>
    </source>
</evidence>
<proteinExistence type="inferred from homology"/>
<evidence type="ECO:0000313" key="8">
    <source>
        <dbReference type="Proteomes" id="UP001549162"/>
    </source>
</evidence>
<evidence type="ECO:0000256" key="1">
    <source>
        <dbReference type="ARBA" id="ARBA00022555"/>
    </source>
</evidence>
<dbReference type="InterPro" id="IPR051608">
    <property type="entry name" value="RQC_Subunit_NEMF"/>
</dbReference>
<comment type="caution">
    <text evidence="7">The sequence shown here is derived from an EMBL/GenBank/DDBJ whole genome shotgun (WGS) entry which is preliminary data.</text>
</comment>
<sequence length="583" mass="66838">MSLDGIVTRNIVYDLKNEIINGRIDKIYQNDNFELLINIRNNGKNNRLLISASANQPRLYLTNNKDFNNPVNPPPFCMLLRKHLEGGKILNISQFKMDRIIDIEISSKDELGIDKSKSLIIELMGKYSNIILIENDNNRIIDAIKRINFTMSSVREILPGITYNVKDISLGLDPINNKDYILNIKSYSTENGSSSVKNALMKIYTGISPKLCNELEFISGIEFSRTINSLTEDELETINEILTKIMIKVENNNFSPIIVVEDGSYKDFYSLDLYSIAKQNKIYFGSISDVIEEYSAKKLVLNTINSKSVNLKKIVKKEIKRIRKKISKQSDELNEAINREKYKVYADLISSNYHLIEKGMKNIKLENFYDDMNIITVPLDDKLDAHQNAAHFYKKYSKLKSASLFLEEQIDEGTAEIDYLESILLNLNLAQNIQDVEEIRDELILAGYIKKRNKKNNDKVKSKKDNILKFTTDDGFIIYVGKNNKQNDFITFKIANKKDLWFHVKDAPGSHVILKNNGNIFTNDSMLMAAKLAAKYSSLSSSNNIPIDYTFKINVKRHPSGKLGLVNYINYKTININKKDNFS</sequence>
<comment type="function">
    <text evidence="5">Key component of the ribosome quality control system (RQC), a ribosome-associated complex that mediates the extraction of incompletely synthesized nascent chains from stalled ribosomes and their subsequent degradation. RqcH recruits Ala-charged tRNA, and with RqcP directs the elongation of stalled nascent chains on 50S ribosomal subunits, leading to non-templated C-terminal alanine extensions (Ala tail). The Ala tail promotes nascent chain degradation. May add between 1 and at least 8 Ala residues. Binds to stalled 50S ribosomal subunits.</text>
</comment>
<keyword evidence="5" id="KW-0175">Coiled coil</keyword>
<accession>A0ABV2J718</accession>
<dbReference type="InterPro" id="IPR010979">
    <property type="entry name" value="Ribosomal_uS13-like_H2TH"/>
</dbReference>
<organism evidence="7 8">
    <name type="scientific">Peptoniphilus olsenii</name>
    <dbReference type="NCBI Taxonomy" id="411570"/>
    <lineage>
        <taxon>Bacteria</taxon>
        <taxon>Bacillati</taxon>
        <taxon>Bacillota</taxon>
        <taxon>Tissierellia</taxon>
        <taxon>Tissierellales</taxon>
        <taxon>Peptoniphilaceae</taxon>
        <taxon>Peptoniphilus</taxon>
    </lineage>
</organism>